<feature type="domain" description="FAD dependent oxidoreductase" evidence="1">
    <location>
        <begin position="38"/>
        <end position="417"/>
    </location>
</feature>
<dbReference type="AlphaFoldDB" id="A0A6G1JY58"/>
<gene>
    <name evidence="2" type="ORF">K504DRAFT_415015</name>
</gene>
<dbReference type="Proteomes" id="UP000799428">
    <property type="component" value="Unassembled WGS sequence"/>
</dbReference>
<keyword evidence="3" id="KW-1185">Reference proteome</keyword>
<dbReference type="EMBL" id="MU005779">
    <property type="protein sequence ID" value="KAF2705273.1"/>
    <property type="molecule type" value="Genomic_DNA"/>
</dbReference>
<dbReference type="PANTHER" id="PTHR13847">
    <property type="entry name" value="SARCOSINE DEHYDROGENASE-RELATED"/>
    <property type="match status" value="1"/>
</dbReference>
<dbReference type="InterPro" id="IPR006076">
    <property type="entry name" value="FAD-dep_OxRdtase"/>
</dbReference>
<evidence type="ECO:0000259" key="1">
    <source>
        <dbReference type="Pfam" id="PF01266"/>
    </source>
</evidence>
<dbReference type="GO" id="GO:0005737">
    <property type="term" value="C:cytoplasm"/>
    <property type="evidence" value="ECO:0007669"/>
    <property type="project" value="TreeGrafter"/>
</dbReference>
<name>A0A6G1JY58_9PLEO</name>
<proteinExistence type="predicted"/>
<dbReference type="OrthoDB" id="429143at2759"/>
<dbReference type="SUPFAM" id="SSF51905">
    <property type="entry name" value="FAD/NAD(P)-binding domain"/>
    <property type="match status" value="1"/>
</dbReference>
<evidence type="ECO:0000313" key="2">
    <source>
        <dbReference type="EMBL" id="KAF2705273.1"/>
    </source>
</evidence>
<protein>
    <submittedName>
        <fullName evidence="2">FAD dependent oxidoreductase</fullName>
    </submittedName>
</protein>
<dbReference type="PANTHER" id="PTHR13847:SF279">
    <property type="entry name" value="FAD DEPENDENT OXIDOREDUCTASE DOMAIN-CONTAINING PROTEIN-RELATED"/>
    <property type="match status" value="1"/>
</dbReference>
<reference evidence="2" key="1">
    <citation type="journal article" date="2020" name="Stud. Mycol.">
        <title>101 Dothideomycetes genomes: a test case for predicting lifestyles and emergence of pathogens.</title>
        <authorList>
            <person name="Haridas S."/>
            <person name="Albert R."/>
            <person name="Binder M."/>
            <person name="Bloem J."/>
            <person name="Labutti K."/>
            <person name="Salamov A."/>
            <person name="Andreopoulos B."/>
            <person name="Baker S."/>
            <person name="Barry K."/>
            <person name="Bills G."/>
            <person name="Bluhm B."/>
            <person name="Cannon C."/>
            <person name="Castanera R."/>
            <person name="Culley D."/>
            <person name="Daum C."/>
            <person name="Ezra D."/>
            <person name="Gonzalez J."/>
            <person name="Henrissat B."/>
            <person name="Kuo A."/>
            <person name="Liang C."/>
            <person name="Lipzen A."/>
            <person name="Lutzoni F."/>
            <person name="Magnuson J."/>
            <person name="Mondo S."/>
            <person name="Nolan M."/>
            <person name="Ohm R."/>
            <person name="Pangilinan J."/>
            <person name="Park H.-J."/>
            <person name="Ramirez L."/>
            <person name="Alfaro M."/>
            <person name="Sun H."/>
            <person name="Tritt A."/>
            <person name="Yoshinaga Y."/>
            <person name="Zwiers L.-H."/>
            <person name="Turgeon B."/>
            <person name="Goodwin S."/>
            <person name="Spatafora J."/>
            <person name="Crous P."/>
            <person name="Grigoriev I."/>
        </authorList>
    </citation>
    <scope>NUCLEOTIDE SEQUENCE</scope>
    <source>
        <strain evidence="2">CBS 279.74</strain>
    </source>
</reference>
<accession>A0A6G1JY58</accession>
<organism evidence="2 3">
    <name type="scientific">Pleomassaria siparia CBS 279.74</name>
    <dbReference type="NCBI Taxonomy" id="1314801"/>
    <lineage>
        <taxon>Eukaryota</taxon>
        <taxon>Fungi</taxon>
        <taxon>Dikarya</taxon>
        <taxon>Ascomycota</taxon>
        <taxon>Pezizomycotina</taxon>
        <taxon>Dothideomycetes</taxon>
        <taxon>Pleosporomycetidae</taxon>
        <taxon>Pleosporales</taxon>
        <taxon>Pleomassariaceae</taxon>
        <taxon>Pleomassaria</taxon>
    </lineage>
</organism>
<evidence type="ECO:0000313" key="3">
    <source>
        <dbReference type="Proteomes" id="UP000799428"/>
    </source>
</evidence>
<sequence length="464" mass="50503">MSPSPLPLKGQSTQSFWRSNLHALDNHRSTPDLPSSADIVIIGAGYAGASTVHHILELCKSKNLPIPSIVILEAREACSGAAGRNGGHLKPDPYNRPTKIAATHGIEAAAELAEFEASHIPAVKKLVEEESIDCDFVLTRCVDVLWTNDIMAKMKDGVDLLRKHKVSVMSDVHFASGAQAEQLSGVRGAKACFTYTAAHLYPYKLILHLLSKAVDAEVNLQTHTPVISTSKTPDPDGLLTITTPRGSIKAPKVVYATNAYTSAILPEFTSKIVPVRGICSHIVAKSSPAPLLPNSYILRAGTVEYEYLIPRPDGSIIVGGARSKYYSNLDDWYNNVEDSKLIDKTRHHFDGYMQKHFHGWENSGAETSKIWTGIMGYSSDGLPHVGKVPGRDNQFIIAGFTGHGMPQAFLSAKGIASMVMEGTAFKNTGIPRVFQASQERLDDRKNVILEEWEASQKAPVEAKL</sequence>
<dbReference type="Pfam" id="PF01266">
    <property type="entry name" value="DAO"/>
    <property type="match status" value="1"/>
</dbReference>
<dbReference type="Gene3D" id="3.50.50.60">
    <property type="entry name" value="FAD/NAD(P)-binding domain"/>
    <property type="match status" value="1"/>
</dbReference>
<dbReference type="InterPro" id="IPR036188">
    <property type="entry name" value="FAD/NAD-bd_sf"/>
</dbReference>
<dbReference type="Gene3D" id="3.30.9.10">
    <property type="entry name" value="D-Amino Acid Oxidase, subunit A, domain 2"/>
    <property type="match status" value="1"/>
</dbReference>